<keyword evidence="6" id="KW-1185">Reference proteome</keyword>
<dbReference type="GO" id="GO:0022857">
    <property type="term" value="F:transmembrane transporter activity"/>
    <property type="evidence" value="ECO:0007669"/>
    <property type="project" value="InterPro"/>
</dbReference>
<feature type="transmembrane region" description="Helical" evidence="3">
    <location>
        <begin position="636"/>
        <end position="656"/>
    </location>
</feature>
<dbReference type="GO" id="GO:0016020">
    <property type="term" value="C:membrane"/>
    <property type="evidence" value="ECO:0007669"/>
    <property type="project" value="UniProtKB-SubCell"/>
</dbReference>
<dbReference type="InterPro" id="IPR011701">
    <property type="entry name" value="MFS"/>
</dbReference>
<evidence type="ECO:0000256" key="2">
    <source>
        <dbReference type="SAM" id="MobiDB-lite"/>
    </source>
</evidence>
<feature type="transmembrane region" description="Helical" evidence="3">
    <location>
        <begin position="707"/>
        <end position="724"/>
    </location>
</feature>
<name>A0A0G4L960_VERLO</name>
<evidence type="ECO:0000256" key="1">
    <source>
        <dbReference type="ARBA" id="ARBA00004141"/>
    </source>
</evidence>
<feature type="transmembrane region" description="Helical" evidence="3">
    <location>
        <begin position="677"/>
        <end position="701"/>
    </location>
</feature>
<feature type="transmembrane region" description="Helical" evidence="3">
    <location>
        <begin position="547"/>
        <end position="566"/>
    </location>
</feature>
<keyword evidence="3" id="KW-1133">Transmembrane helix</keyword>
<feature type="domain" description="Hemerythrin-like" evidence="4">
    <location>
        <begin position="869"/>
        <end position="994"/>
    </location>
</feature>
<keyword evidence="3" id="KW-0472">Membrane</keyword>
<protein>
    <recommendedName>
        <fullName evidence="4">Hemerythrin-like domain-containing protein</fullName>
    </recommendedName>
</protein>
<evidence type="ECO:0000313" key="5">
    <source>
        <dbReference type="EMBL" id="CRK18494.1"/>
    </source>
</evidence>
<dbReference type="CDD" id="cd12108">
    <property type="entry name" value="Hr-like"/>
    <property type="match status" value="1"/>
</dbReference>
<accession>A0A0G4L960</accession>
<feature type="transmembrane region" description="Helical" evidence="3">
    <location>
        <begin position="516"/>
        <end position="535"/>
    </location>
</feature>
<dbReference type="Gene3D" id="1.20.120.520">
    <property type="entry name" value="nmb1532 protein domain like"/>
    <property type="match status" value="1"/>
</dbReference>
<dbReference type="EMBL" id="CVQH01009668">
    <property type="protein sequence ID" value="CRK18494.1"/>
    <property type="molecule type" value="Genomic_DNA"/>
</dbReference>
<feature type="transmembrane region" description="Helical" evidence="3">
    <location>
        <begin position="605"/>
        <end position="624"/>
    </location>
</feature>
<dbReference type="Pfam" id="PF01814">
    <property type="entry name" value="Hemerythrin"/>
    <property type="match status" value="1"/>
</dbReference>
<feature type="transmembrane region" description="Helical" evidence="3">
    <location>
        <begin position="572"/>
        <end position="593"/>
    </location>
</feature>
<dbReference type="PANTHER" id="PTHR38048:SF2">
    <property type="entry name" value="HEMERYTHRIN-LIKE DOMAIN-CONTAINING PROTEIN"/>
    <property type="match status" value="1"/>
</dbReference>
<sequence length="1099" mass="119632">MFIASSFRSPRQLAFFPFALSAASAIPNGRQPDSSACKLPAVPAAHYSEGHGVKFDCAPSFGTMRAKMIFVDFPDAIDRGIPPPLDRNEIPAAVEGFRNSSFGSLDLQIDFDGSRYYRMPRPSTSYSFERNLTAETHQKYMDHALDAWLAFTNVTVPHVTSTNGPLVDVLYIVPTRKASAITFTTTSSIPVHTTRGHYVARKGVTLGHEDLKLWGPKLLNHETGHAMCLPDLYPLPVGCTQKYVGNWDLMANTGGHSPDFFAWHKWKLGWLLDSEVDCIIGTGSTTHTLSPVEIMGGGAHTKAVVVRHNSTTAFVVEVRSNLGNNHGAYSQGVLLYMVATDVETGKGPVRVLDANPGLKGERCESDWLDDAPLSLERATSFTAEEWGVTVSILDKMEEDYTIQVDVERWGIAMATQTSTTTAYRLEQLPKGPADRAGGTTLRQARSAHHEVDPSDSDLDPVLEASRIADSTVPDGGYGWVVISACAIVGWWFSGVNYSWGVMQGALVERGVGSASVLSFCGALSPALMASLAIINARVVRSLGTRKLALMGIFFVGMSQIGASFVTHSTVGLFFLPGALLGLGMSFCFMAVTVTPAQYFSRKRGLANGIVYAGGGFGAAVLSIATNAMIERYGVEWAFRIIGIVCFSTGFPAAYMIKERVPIQTSGFIDWKLFRQGSFNIIFVAGAIASTTLAPLAVFAVMNGLTNGGFFASIPTCIGNIFGSARVSTAMGMIVTGWVGGYLFGSPIAGYLLDAYGGADEGLKAYRPAMFYAGSVSLVATSLILLMRLRINKKPWAKVSLETATMMFGGILTLIITGTISSLLLARSPFMMPYTPVTTSKPWADGPMALIITPQFETKKTDLFTTGATHMALLHNSILRGYNSIYHQAPHVQEDDKEDFIGYALTWYKFVKSHHDDEEEVLFTKVEELLGDKTVFDKTYKEHEAFLKGLAEFKAYLSTLQEPSHFSAAELRRIMSTFQTAFEDHFHSEIDTIAALANHPKAPREGTPEAAAASAAFKSWGKNTVTKAGTTDVVPFFLMNLDRGAEGGMWAHWPPIPAPIKWGLVNIAGSWYSGRWRFTSCDANGRPRELYALRFPELTH</sequence>
<evidence type="ECO:0000259" key="4">
    <source>
        <dbReference type="Pfam" id="PF01814"/>
    </source>
</evidence>
<dbReference type="Gene3D" id="1.20.1250.20">
    <property type="entry name" value="MFS general substrate transporter like domains"/>
    <property type="match status" value="2"/>
</dbReference>
<evidence type="ECO:0000313" key="6">
    <source>
        <dbReference type="Proteomes" id="UP000044602"/>
    </source>
</evidence>
<evidence type="ECO:0000256" key="3">
    <source>
        <dbReference type="SAM" id="Phobius"/>
    </source>
</evidence>
<organism evidence="5 6">
    <name type="scientific">Verticillium longisporum</name>
    <name type="common">Verticillium dahliae var. longisporum</name>
    <dbReference type="NCBI Taxonomy" id="100787"/>
    <lineage>
        <taxon>Eukaryota</taxon>
        <taxon>Fungi</taxon>
        <taxon>Dikarya</taxon>
        <taxon>Ascomycota</taxon>
        <taxon>Pezizomycotina</taxon>
        <taxon>Sordariomycetes</taxon>
        <taxon>Hypocreomycetidae</taxon>
        <taxon>Glomerellales</taxon>
        <taxon>Plectosphaerellaceae</taxon>
        <taxon>Verticillium</taxon>
    </lineage>
</organism>
<dbReference type="SUPFAM" id="SSF103473">
    <property type="entry name" value="MFS general substrate transporter"/>
    <property type="match status" value="2"/>
</dbReference>
<comment type="subcellular location">
    <subcellularLocation>
        <location evidence="1">Membrane</location>
        <topology evidence="1">Multi-pass membrane protein</topology>
    </subcellularLocation>
</comment>
<dbReference type="PANTHER" id="PTHR38048">
    <property type="entry name" value="EXPRESSED PROTEIN"/>
    <property type="match status" value="1"/>
</dbReference>
<dbReference type="InterPro" id="IPR053206">
    <property type="entry name" value="Dimeric_xanthone_biosynth"/>
</dbReference>
<reference evidence="5 6" key="1">
    <citation type="submission" date="2015-05" db="EMBL/GenBank/DDBJ databases">
        <authorList>
            <person name="Wang D.B."/>
            <person name="Wang M."/>
        </authorList>
    </citation>
    <scope>NUCLEOTIDE SEQUENCE [LARGE SCALE GENOMIC DNA]</scope>
    <source>
        <strain evidence="5">VL1</strain>
    </source>
</reference>
<dbReference type="Proteomes" id="UP000044602">
    <property type="component" value="Unassembled WGS sequence"/>
</dbReference>
<feature type="transmembrane region" description="Helical" evidence="3">
    <location>
        <begin position="806"/>
        <end position="825"/>
    </location>
</feature>
<dbReference type="AlphaFoldDB" id="A0A0G4L960"/>
<dbReference type="InterPro" id="IPR012312">
    <property type="entry name" value="Hemerythrin-like"/>
</dbReference>
<keyword evidence="3" id="KW-0812">Transmembrane</keyword>
<dbReference type="InterPro" id="IPR036259">
    <property type="entry name" value="MFS_trans_sf"/>
</dbReference>
<dbReference type="Pfam" id="PF07690">
    <property type="entry name" value="MFS_1"/>
    <property type="match status" value="2"/>
</dbReference>
<proteinExistence type="predicted"/>
<feature type="transmembrane region" description="Helical" evidence="3">
    <location>
        <begin position="764"/>
        <end position="785"/>
    </location>
</feature>
<feature type="region of interest" description="Disordered" evidence="2">
    <location>
        <begin position="427"/>
        <end position="459"/>
    </location>
</feature>
<feature type="transmembrane region" description="Helical" evidence="3">
    <location>
        <begin position="731"/>
        <end position="752"/>
    </location>
</feature>
<gene>
    <name evidence="5" type="ORF">BN1708_012356</name>
</gene>